<name>A6UQW4_METVS</name>
<evidence type="ECO:0000256" key="1">
    <source>
        <dbReference type="SAM" id="Phobius"/>
    </source>
</evidence>
<sequence>MDYQTLFIVFISGIIGYLFLRYSKSITLYHVVLIIMSIINSYVVFQIILNSGLLINIIPILGFSFITIVVFEISRAYFDNSLHLGLSGYSDFKEYGLEYYLVIVLFYSALLFVFLLYIVPLGKLSILYLSAIISITSLLLFGRSIVRYWAFELYLLVYIVLTVWLILLEFIEINHYPVIILPYVFILLYYFSMRSLIKEKADKRTLFKRRL</sequence>
<dbReference type="GeneID" id="5325829"/>
<keyword evidence="1" id="KW-1133">Transmembrane helix</keyword>
<dbReference type="EMBL" id="CP000742">
    <property type="protein sequence ID" value="ABR54886.1"/>
    <property type="molecule type" value="Genomic_DNA"/>
</dbReference>
<dbReference type="KEGG" id="mvn:Mevan_0983"/>
<dbReference type="RefSeq" id="WP_012065815.1">
    <property type="nucleotide sequence ID" value="NC_009634.1"/>
</dbReference>
<keyword evidence="1" id="KW-0812">Transmembrane</keyword>
<keyword evidence="3" id="KW-1185">Reference proteome</keyword>
<protein>
    <submittedName>
        <fullName evidence="2">Uncharacterized protein</fullName>
    </submittedName>
</protein>
<reference evidence="2" key="1">
    <citation type="submission" date="2007-06" db="EMBL/GenBank/DDBJ databases">
        <title>Complete sequence of Methanococcus vannielii SB.</title>
        <authorList>
            <consortium name="US DOE Joint Genome Institute"/>
            <person name="Copeland A."/>
            <person name="Lucas S."/>
            <person name="Lapidus A."/>
            <person name="Barry K."/>
            <person name="Glavina del Rio T."/>
            <person name="Dalin E."/>
            <person name="Tice H."/>
            <person name="Pitluck S."/>
            <person name="Chain P."/>
            <person name="Malfatti S."/>
            <person name="Shin M."/>
            <person name="Vergez L."/>
            <person name="Schmutz J."/>
            <person name="Larimer F."/>
            <person name="Land M."/>
            <person name="Hauser L."/>
            <person name="Kyrpides N."/>
            <person name="Anderson I."/>
            <person name="Sieprawska-Lupa M."/>
            <person name="Whitman W.B."/>
            <person name="Richardson P."/>
        </authorList>
    </citation>
    <scope>NUCLEOTIDE SEQUENCE [LARGE SCALE GENOMIC DNA]</scope>
    <source>
        <strain evidence="2">SB</strain>
    </source>
</reference>
<feature type="transmembrane region" description="Helical" evidence="1">
    <location>
        <begin position="99"/>
        <end position="119"/>
    </location>
</feature>
<dbReference type="eggNOG" id="arCOG06684">
    <property type="taxonomic scope" value="Archaea"/>
</dbReference>
<feature type="transmembrane region" description="Helical" evidence="1">
    <location>
        <begin position="148"/>
        <end position="167"/>
    </location>
</feature>
<gene>
    <name evidence="2" type="ordered locus">Mevan_0983</name>
</gene>
<dbReference type="HOGENOM" id="CLU_1302647_0_0_2"/>
<feature type="transmembrane region" description="Helical" evidence="1">
    <location>
        <begin position="125"/>
        <end position="141"/>
    </location>
</feature>
<accession>A6UQW4</accession>
<proteinExistence type="predicted"/>
<dbReference type="OrthoDB" id="60602at2157"/>
<dbReference type="Proteomes" id="UP000001107">
    <property type="component" value="Chromosome"/>
</dbReference>
<organism evidence="2 3">
    <name type="scientific">Methanococcus vannielii (strain ATCC 35089 / DSM 1224 / JCM 13029 / OCM 148 / SB)</name>
    <dbReference type="NCBI Taxonomy" id="406327"/>
    <lineage>
        <taxon>Archaea</taxon>
        <taxon>Methanobacteriati</taxon>
        <taxon>Methanobacteriota</taxon>
        <taxon>Methanomada group</taxon>
        <taxon>Methanococci</taxon>
        <taxon>Methanococcales</taxon>
        <taxon>Methanococcaceae</taxon>
        <taxon>Methanococcus</taxon>
    </lineage>
</organism>
<evidence type="ECO:0000313" key="3">
    <source>
        <dbReference type="Proteomes" id="UP000001107"/>
    </source>
</evidence>
<feature type="transmembrane region" description="Helical" evidence="1">
    <location>
        <begin position="55"/>
        <end position="78"/>
    </location>
</feature>
<evidence type="ECO:0000313" key="2">
    <source>
        <dbReference type="EMBL" id="ABR54886.1"/>
    </source>
</evidence>
<feature type="transmembrane region" description="Helical" evidence="1">
    <location>
        <begin position="173"/>
        <end position="191"/>
    </location>
</feature>
<dbReference type="AlphaFoldDB" id="A6UQW4"/>
<feature type="transmembrane region" description="Helical" evidence="1">
    <location>
        <begin position="29"/>
        <end position="49"/>
    </location>
</feature>
<feature type="transmembrane region" description="Helical" evidence="1">
    <location>
        <begin position="6"/>
        <end position="22"/>
    </location>
</feature>
<keyword evidence="1" id="KW-0472">Membrane</keyword>